<dbReference type="InterPro" id="IPR027410">
    <property type="entry name" value="TCP-1-like_intermed_sf"/>
</dbReference>
<keyword evidence="7 10" id="KW-0547">Nucleotide-binding</keyword>
<dbReference type="SUPFAM" id="SSF52029">
    <property type="entry name" value="GroEL apical domain-like"/>
    <property type="match status" value="1"/>
</dbReference>
<keyword evidence="9 10" id="KW-0143">Chaperone</keyword>
<gene>
    <name evidence="12" type="primary">CCT3</name>
    <name evidence="12" type="ORF">TCON_2367</name>
</gene>
<evidence type="ECO:0000256" key="4">
    <source>
        <dbReference type="ARBA" id="ARBA00011381"/>
    </source>
</evidence>
<dbReference type="InterPro" id="IPR002194">
    <property type="entry name" value="Chaperonin_TCP-1_CS"/>
</dbReference>
<dbReference type="SUPFAM" id="SSF54849">
    <property type="entry name" value="GroEL-intermediate domain like"/>
    <property type="match status" value="1"/>
</dbReference>
<evidence type="ECO:0000256" key="10">
    <source>
        <dbReference type="RuleBase" id="RU004187"/>
    </source>
</evidence>
<dbReference type="InterPro" id="IPR012719">
    <property type="entry name" value="Chap_CCT_gamma"/>
</dbReference>
<evidence type="ECO:0000256" key="5">
    <source>
        <dbReference type="ARBA" id="ARBA00017187"/>
    </source>
</evidence>
<evidence type="ECO:0000256" key="7">
    <source>
        <dbReference type="ARBA" id="ARBA00022741"/>
    </source>
</evidence>
<evidence type="ECO:0000256" key="8">
    <source>
        <dbReference type="ARBA" id="ARBA00022840"/>
    </source>
</evidence>
<name>A0ABQ7HW81_9MICR</name>
<comment type="caution">
    <text evidence="12">The sequence shown here is derived from an EMBL/GenBank/DDBJ whole genome shotgun (WGS) entry which is preliminary data.</text>
</comment>
<dbReference type="PANTHER" id="PTHR11353">
    <property type="entry name" value="CHAPERONIN"/>
    <property type="match status" value="1"/>
</dbReference>
<dbReference type="InterPro" id="IPR027409">
    <property type="entry name" value="GroEL-like_apical_dom_sf"/>
</dbReference>
<evidence type="ECO:0000256" key="11">
    <source>
        <dbReference type="RuleBase" id="RU004191"/>
    </source>
</evidence>
<evidence type="ECO:0000256" key="1">
    <source>
        <dbReference type="ARBA" id="ARBA00002912"/>
    </source>
</evidence>
<dbReference type="PROSITE" id="PS00750">
    <property type="entry name" value="TCP1_1"/>
    <property type="match status" value="1"/>
</dbReference>
<dbReference type="PROSITE" id="PS00995">
    <property type="entry name" value="TCP1_3"/>
    <property type="match status" value="1"/>
</dbReference>
<evidence type="ECO:0000256" key="9">
    <source>
        <dbReference type="ARBA" id="ARBA00023186"/>
    </source>
</evidence>
<evidence type="ECO:0000313" key="13">
    <source>
        <dbReference type="Proteomes" id="UP001516464"/>
    </source>
</evidence>
<keyword evidence="13" id="KW-1185">Reference proteome</keyword>
<reference evidence="12 13" key="1">
    <citation type="submission" date="2019-01" db="EMBL/GenBank/DDBJ databases">
        <title>Genomes sequencing and comparative genomics of infectious freshwater microsporidia, Cucumispora dikerogammari and Thelohania contejeani.</title>
        <authorList>
            <person name="Cormier A."/>
            <person name="Giraud I."/>
            <person name="Wattier R."/>
            <person name="Teixeira M."/>
            <person name="Grandjean F."/>
            <person name="Rigaud T."/>
            <person name="Cordaux R."/>
        </authorList>
    </citation>
    <scope>NUCLEOTIDE SEQUENCE [LARGE SCALE GENOMIC DNA]</scope>
    <source>
        <strain evidence="12">T1</strain>
        <tissue evidence="12">Spores</tissue>
    </source>
</reference>
<dbReference type="InterPro" id="IPR002423">
    <property type="entry name" value="Cpn60/GroEL/TCP-1"/>
</dbReference>
<dbReference type="Gene3D" id="1.10.560.10">
    <property type="entry name" value="GroEL-like equatorial domain"/>
    <property type="match status" value="1"/>
</dbReference>
<evidence type="ECO:0000256" key="6">
    <source>
        <dbReference type="ARBA" id="ARBA00022490"/>
    </source>
</evidence>
<comment type="similarity">
    <text evidence="3 10">Belongs to the TCP-1 chaperonin family.</text>
</comment>
<dbReference type="Pfam" id="PF00118">
    <property type="entry name" value="Cpn60_TCP1"/>
    <property type="match status" value="1"/>
</dbReference>
<sequence length="529" mass="58454">MQQQKQMKYYVLVKDLPIQVQRENIEAAASVASIIRTCLGPRAMQKMVITRIGSLELTNDGNSILREIDATHPAAKFLIELARTQDDNVGDGTTTVIILAAELLQNLFSLLTEKIHPVLICNSLQKILEKSLAFYEDIAVDIGHDATGEEGIDKTRLQIINGSIGTKLCTMLGVDIASLALKAVKIVYDEEKGIKRCDLTSYARVEKIIGGEFKECQVLNGIILNKNIIHAQMRKRIQNPRIVIMDCPFEYKKGESQTNFEFYGENDFSKALAIEEEQVKAQCEYVIALKPDIVVTEKGISDLAMSIFHSNNITALRRLKKTETSRLSKACGAKVVSRAEDLEEKHVGKGCGLFEYVKLGDEYYCKFVECDNPKACSIVLRGPSRDILNELERNFYDAVKVAKNIFITPKLCPGGGATEMALSKYLSKCTFGSDVEKKVTECVSESLKIIPSVLAANSGMVNPLNVIAQLEKKEDSYWGVNGETGEIADTRSIIMEPLSVKTQALKSAIEAASLLIRVDGIIQGSKVKN</sequence>
<keyword evidence="6" id="KW-0963">Cytoplasm</keyword>
<accession>A0ABQ7HW81</accession>
<evidence type="ECO:0000256" key="3">
    <source>
        <dbReference type="ARBA" id="ARBA00008020"/>
    </source>
</evidence>
<dbReference type="EMBL" id="SBIQ01000275">
    <property type="protein sequence ID" value="KAF7681019.1"/>
    <property type="molecule type" value="Genomic_DNA"/>
</dbReference>
<comment type="subunit">
    <text evidence="4">Component of the T-complex protein 1 (TCP1) complex.</text>
</comment>
<dbReference type="NCBIfam" id="TIGR02344">
    <property type="entry name" value="chap_CCT_gamma"/>
    <property type="match status" value="1"/>
</dbReference>
<dbReference type="Proteomes" id="UP001516464">
    <property type="component" value="Unassembled WGS sequence"/>
</dbReference>
<organism evidence="12 13">
    <name type="scientific">Astathelohania contejeani</name>
    <dbReference type="NCBI Taxonomy" id="164912"/>
    <lineage>
        <taxon>Eukaryota</taxon>
        <taxon>Fungi</taxon>
        <taxon>Fungi incertae sedis</taxon>
        <taxon>Microsporidia</taxon>
        <taxon>Astathelohaniidae</taxon>
        <taxon>Astathelohania</taxon>
    </lineage>
</organism>
<dbReference type="InterPro" id="IPR017998">
    <property type="entry name" value="Chaperone_TCP-1"/>
</dbReference>
<keyword evidence="8 10" id="KW-0067">ATP-binding</keyword>
<dbReference type="PRINTS" id="PR00304">
    <property type="entry name" value="TCOMPLEXTCP1"/>
</dbReference>
<proteinExistence type="inferred from homology"/>
<dbReference type="Gene3D" id="3.50.7.10">
    <property type="entry name" value="GroEL"/>
    <property type="match status" value="1"/>
</dbReference>
<protein>
    <recommendedName>
        <fullName evidence="5 11">T-complex protein 1 subunit gamma</fullName>
    </recommendedName>
</protein>
<dbReference type="InterPro" id="IPR027413">
    <property type="entry name" value="GROEL-like_equatorial_sf"/>
</dbReference>
<dbReference type="Gene3D" id="3.30.260.10">
    <property type="entry name" value="TCP-1-like chaperonin intermediate domain"/>
    <property type="match status" value="1"/>
</dbReference>
<evidence type="ECO:0000256" key="2">
    <source>
        <dbReference type="ARBA" id="ARBA00004496"/>
    </source>
</evidence>
<comment type="subcellular location">
    <subcellularLocation>
        <location evidence="2">Cytoplasm</location>
    </subcellularLocation>
</comment>
<dbReference type="SUPFAM" id="SSF48592">
    <property type="entry name" value="GroEL equatorial domain-like"/>
    <property type="match status" value="1"/>
</dbReference>
<comment type="function">
    <text evidence="1">Molecular chaperone; assists the folding of proteins upon ATP hydrolysis.</text>
</comment>
<evidence type="ECO:0000313" key="12">
    <source>
        <dbReference type="EMBL" id="KAF7681019.1"/>
    </source>
</evidence>